<dbReference type="PANTHER" id="PTHR10903:SF62">
    <property type="entry name" value="GTPASE IMAP FAMILY MEMBER 4-LIKE-RELATED"/>
    <property type="match status" value="1"/>
</dbReference>
<feature type="domain" description="AIG1-type G" evidence="5">
    <location>
        <begin position="4"/>
        <end position="213"/>
    </location>
</feature>
<dbReference type="FunFam" id="3.40.50.300:FF:000366">
    <property type="entry name" value="GTPase, IMAP family member 2"/>
    <property type="match status" value="1"/>
</dbReference>
<dbReference type="Ensembl" id="ENSSLDT00000002240.1">
    <property type="protein sequence ID" value="ENSSLDP00000002143.1"/>
    <property type="gene ID" value="ENSSLDG00000001762.1"/>
</dbReference>
<dbReference type="GO" id="GO:0005525">
    <property type="term" value="F:GTP binding"/>
    <property type="evidence" value="ECO:0007669"/>
    <property type="project" value="UniProtKB-KW"/>
</dbReference>
<sequence>MAVPPTRRIILLGKTGAGKSSLGNTIFGETVFKTNQLPVSQKSVCRAESKLVKGRNVTLIDTPGFFDTGTSEEDMQSEILQCIMESAPGPHAFVLVLKVEQVTDHEKEVISKMSQYFSEEALRYTAIVFTHGDQLPEGMKIEEFVSQSEGLIDLVKKCGGRCHVIDNKYWNRQPQSEYRSNQFQVEELLNTIDKIVTDNKGGHYTNELLQAMEKEMNEEEERLRQEGNVCQKDTREKSKTAVYKKNIAKFAGIAGKGLMVGALLGPEAAILISAIKGVSAIRQAATKEGPGTEKASNEETAAEGKGAVEEQTAATPGKRVLTAVVKGAEMAKTATGYLSLMKVLGAKDAQAEETAEGEEAAQQGETAAEAVDGAAVTTAVEGIAEASVEGAAEVAAAAEGFAEGSDAMATVVAAAEAAAEACCLQ</sequence>
<dbReference type="GeneID" id="111648923"/>
<dbReference type="InterPro" id="IPR006703">
    <property type="entry name" value="G_AIG1"/>
</dbReference>
<dbReference type="RefSeq" id="XP_023254445.1">
    <property type="nucleotide sequence ID" value="XM_023398677.1"/>
</dbReference>
<evidence type="ECO:0000256" key="2">
    <source>
        <dbReference type="ARBA" id="ARBA00022741"/>
    </source>
</evidence>
<evidence type="ECO:0000256" key="4">
    <source>
        <dbReference type="SAM" id="MobiDB-lite"/>
    </source>
</evidence>
<dbReference type="PANTHER" id="PTHR10903">
    <property type="entry name" value="GTPASE, IMAP FAMILY MEMBER-RELATED"/>
    <property type="match status" value="1"/>
</dbReference>
<reference evidence="6" key="1">
    <citation type="submission" date="2025-08" db="UniProtKB">
        <authorList>
            <consortium name="Ensembl"/>
        </authorList>
    </citation>
    <scope>IDENTIFICATION</scope>
</reference>
<dbReference type="PROSITE" id="PS51720">
    <property type="entry name" value="G_AIG1"/>
    <property type="match status" value="1"/>
</dbReference>
<protein>
    <submittedName>
        <fullName evidence="6">GTPase IMAP family member 4-like</fullName>
    </submittedName>
</protein>
<evidence type="ECO:0000259" key="5">
    <source>
        <dbReference type="PROSITE" id="PS51720"/>
    </source>
</evidence>
<accession>A0A3B4WKY2</accession>
<dbReference type="OrthoDB" id="425923at2759"/>
<dbReference type="GeneTree" id="ENSGT01150000286992"/>
<keyword evidence="2" id="KW-0547">Nucleotide-binding</keyword>
<name>A0A3B4WKY2_SERLL</name>
<dbReference type="SUPFAM" id="SSF52540">
    <property type="entry name" value="P-loop containing nucleoside triphosphate hydrolases"/>
    <property type="match status" value="1"/>
</dbReference>
<feature type="region of interest" description="Disordered" evidence="4">
    <location>
        <begin position="286"/>
        <end position="314"/>
    </location>
</feature>
<comment type="similarity">
    <text evidence="1">Belongs to the TRAFAC class TrmE-Era-EngA-EngB-Septin-like GTPase superfamily. AIG1/Toc34/Toc159-like paraseptin GTPase family. IAN subfamily.</text>
</comment>
<organism evidence="6 7">
    <name type="scientific">Seriola lalandi dorsalis</name>
    <dbReference type="NCBI Taxonomy" id="1841481"/>
    <lineage>
        <taxon>Eukaryota</taxon>
        <taxon>Metazoa</taxon>
        <taxon>Chordata</taxon>
        <taxon>Craniata</taxon>
        <taxon>Vertebrata</taxon>
        <taxon>Euteleostomi</taxon>
        <taxon>Actinopterygii</taxon>
        <taxon>Neopterygii</taxon>
        <taxon>Teleostei</taxon>
        <taxon>Neoteleostei</taxon>
        <taxon>Acanthomorphata</taxon>
        <taxon>Carangaria</taxon>
        <taxon>Carangiformes</taxon>
        <taxon>Carangidae</taxon>
        <taxon>Seriola</taxon>
    </lineage>
</organism>
<evidence type="ECO:0000256" key="3">
    <source>
        <dbReference type="ARBA" id="ARBA00023134"/>
    </source>
</evidence>
<evidence type="ECO:0000313" key="7">
    <source>
        <dbReference type="Proteomes" id="UP000261360"/>
    </source>
</evidence>
<keyword evidence="7" id="KW-1185">Reference proteome</keyword>
<dbReference type="STRING" id="1841481.ENSSLDP00000002143"/>
<dbReference type="InterPro" id="IPR027417">
    <property type="entry name" value="P-loop_NTPase"/>
</dbReference>
<dbReference type="Gene3D" id="3.40.50.300">
    <property type="entry name" value="P-loop containing nucleotide triphosphate hydrolases"/>
    <property type="match status" value="1"/>
</dbReference>
<dbReference type="CDD" id="cd01852">
    <property type="entry name" value="AIG1"/>
    <property type="match status" value="1"/>
</dbReference>
<evidence type="ECO:0000313" key="6">
    <source>
        <dbReference type="Ensembl" id="ENSSLDP00000002143.1"/>
    </source>
</evidence>
<reference evidence="6" key="2">
    <citation type="submission" date="2025-09" db="UniProtKB">
        <authorList>
            <consortium name="Ensembl"/>
        </authorList>
    </citation>
    <scope>IDENTIFICATION</scope>
</reference>
<proteinExistence type="inferred from homology"/>
<dbReference type="Pfam" id="PF04548">
    <property type="entry name" value="AIG1"/>
    <property type="match status" value="1"/>
</dbReference>
<dbReference type="AlphaFoldDB" id="A0A3B4WKY2"/>
<dbReference type="KEGG" id="slal:111648923"/>
<dbReference type="InterPro" id="IPR045058">
    <property type="entry name" value="GIMA/IAN/Toc"/>
</dbReference>
<keyword evidence="3" id="KW-0342">GTP-binding</keyword>
<evidence type="ECO:0000256" key="1">
    <source>
        <dbReference type="ARBA" id="ARBA00008535"/>
    </source>
</evidence>
<dbReference type="Proteomes" id="UP000261360">
    <property type="component" value="Unplaced"/>
</dbReference>